<sequence length="126" mass="15078">MRMANGTPEKTDPRIERDYQIFKRFQDLEKLYNERGIVDLKIDDARIEAGIILFTLIADCESEKVFDYNLDRLRVSRFEAEYFMMLALQPLYERHPKTAIVWVKKFFAWQEKYRTAKNARSMEGGK</sequence>
<dbReference type="AlphaFoldDB" id="A0A645AWD1"/>
<name>A0A645AWD1_9ZZZZ</name>
<evidence type="ECO:0000313" key="1">
    <source>
        <dbReference type="EMBL" id="MPM57068.1"/>
    </source>
</evidence>
<organism evidence="1">
    <name type="scientific">bioreactor metagenome</name>
    <dbReference type="NCBI Taxonomy" id="1076179"/>
    <lineage>
        <taxon>unclassified sequences</taxon>
        <taxon>metagenomes</taxon>
        <taxon>ecological metagenomes</taxon>
    </lineage>
</organism>
<dbReference type="EMBL" id="VSSQ01016076">
    <property type="protein sequence ID" value="MPM57068.1"/>
    <property type="molecule type" value="Genomic_DNA"/>
</dbReference>
<reference evidence="1" key="1">
    <citation type="submission" date="2019-08" db="EMBL/GenBank/DDBJ databases">
        <authorList>
            <person name="Kucharzyk K."/>
            <person name="Murdoch R.W."/>
            <person name="Higgins S."/>
            <person name="Loffler F."/>
        </authorList>
    </citation>
    <scope>NUCLEOTIDE SEQUENCE</scope>
</reference>
<gene>
    <name evidence="1" type="ORF">SDC9_103886</name>
</gene>
<comment type="caution">
    <text evidence="1">The sequence shown here is derived from an EMBL/GenBank/DDBJ whole genome shotgun (WGS) entry which is preliminary data.</text>
</comment>
<protein>
    <submittedName>
        <fullName evidence="1">Uncharacterized protein</fullName>
    </submittedName>
</protein>
<proteinExistence type="predicted"/>
<accession>A0A645AWD1</accession>